<evidence type="ECO:0008006" key="3">
    <source>
        <dbReference type="Google" id="ProtNLM"/>
    </source>
</evidence>
<organism evidence="1 2">
    <name type="scientific">Halobacillus seohaensis</name>
    <dbReference type="NCBI Taxonomy" id="447421"/>
    <lineage>
        <taxon>Bacteria</taxon>
        <taxon>Bacillati</taxon>
        <taxon>Bacillota</taxon>
        <taxon>Bacilli</taxon>
        <taxon>Bacillales</taxon>
        <taxon>Bacillaceae</taxon>
        <taxon>Halobacillus</taxon>
    </lineage>
</organism>
<dbReference type="Proteomes" id="UP001596410">
    <property type="component" value="Unassembled WGS sequence"/>
</dbReference>
<protein>
    <recommendedName>
        <fullName evidence="3">ASPIC/UnbV domain-containing protein</fullName>
    </recommendedName>
</protein>
<dbReference type="RefSeq" id="WP_390217836.1">
    <property type="nucleotide sequence ID" value="NZ_JBHSZV010000067.1"/>
</dbReference>
<comment type="caution">
    <text evidence="1">The sequence shown here is derived from an EMBL/GenBank/DDBJ whole genome shotgun (WGS) entry which is preliminary data.</text>
</comment>
<evidence type="ECO:0000313" key="2">
    <source>
        <dbReference type="Proteomes" id="UP001596410"/>
    </source>
</evidence>
<dbReference type="EMBL" id="JBHSZV010000067">
    <property type="protein sequence ID" value="MFC7064179.1"/>
    <property type="molecule type" value="Genomic_DNA"/>
</dbReference>
<sequence length="43" mass="4852">MEKNILNKKNFSSSGSSLIGEDETIEVIVKWGNNEETIQLNNK</sequence>
<keyword evidence="2" id="KW-1185">Reference proteome</keyword>
<proteinExistence type="predicted"/>
<gene>
    <name evidence="1" type="ORF">ACFQIC_20515</name>
</gene>
<reference evidence="2" key="1">
    <citation type="journal article" date="2019" name="Int. J. Syst. Evol. Microbiol.">
        <title>The Global Catalogue of Microorganisms (GCM) 10K type strain sequencing project: providing services to taxonomists for standard genome sequencing and annotation.</title>
        <authorList>
            <consortium name="The Broad Institute Genomics Platform"/>
            <consortium name="The Broad Institute Genome Sequencing Center for Infectious Disease"/>
            <person name="Wu L."/>
            <person name="Ma J."/>
        </authorList>
    </citation>
    <scope>NUCLEOTIDE SEQUENCE [LARGE SCALE GENOMIC DNA]</scope>
    <source>
        <strain evidence="2">CGMCC 4.1621</strain>
    </source>
</reference>
<evidence type="ECO:0000313" key="1">
    <source>
        <dbReference type="EMBL" id="MFC7064179.1"/>
    </source>
</evidence>
<name>A0ABW2ESP4_9BACI</name>
<accession>A0ABW2ESP4</accession>